<feature type="transmembrane region" description="Helical" evidence="6">
    <location>
        <begin position="226"/>
        <end position="248"/>
    </location>
</feature>
<gene>
    <name evidence="7" type="primary">ytvI</name>
    <name evidence="7" type="ORF">H9826_10960</name>
</gene>
<organism evidence="7 8">
    <name type="scientific">Candidatus Intestinimonas merdavium</name>
    <dbReference type="NCBI Taxonomy" id="2838622"/>
    <lineage>
        <taxon>Bacteria</taxon>
        <taxon>Bacillati</taxon>
        <taxon>Bacillota</taxon>
        <taxon>Clostridia</taxon>
        <taxon>Eubacteriales</taxon>
        <taxon>Intestinimonas</taxon>
    </lineage>
</organism>
<evidence type="ECO:0000256" key="3">
    <source>
        <dbReference type="ARBA" id="ARBA00022692"/>
    </source>
</evidence>
<evidence type="ECO:0000313" key="7">
    <source>
        <dbReference type="EMBL" id="HIY74466.1"/>
    </source>
</evidence>
<dbReference type="Proteomes" id="UP000886824">
    <property type="component" value="Unassembled WGS sequence"/>
</dbReference>
<sequence length="357" mass="37918">MAPDPIRRFLHTGGTLLLSGLLLWALLRLLLTWFFPFLAGLALSAGLERPVRFLTRRLCLPRWVAAGLCTLLLTLLLAGGLGLLLWRLWQEAADLLKDLPGLLSPLSAAGDLSVYWTRRLLVAAPPELRPVLQSGLESLSEQAAALPARLSSLAAARAAACLSALPQWGLGLFTTALATYFSSAGRPALLAFLWLQVPEGHRETVLTSLSHLRTTALGWLRAQGMLTLLTFSLLLAGLFALGVGAPLLPAAVTALTDALPVLGAGLVLVPWAVLTILTGDLPLGLGLLGLWGLAMTARSLLEPKLVGLHAGLPPLAALLAMYVGFRTLGVPGMVFTPLTLMLIKSLHDAGILHLWED</sequence>
<dbReference type="AlphaFoldDB" id="A0A9D1Z9I9"/>
<evidence type="ECO:0000313" key="8">
    <source>
        <dbReference type="Proteomes" id="UP000886824"/>
    </source>
</evidence>
<reference evidence="7" key="1">
    <citation type="journal article" date="2021" name="PeerJ">
        <title>Extensive microbial diversity within the chicken gut microbiome revealed by metagenomics and culture.</title>
        <authorList>
            <person name="Gilroy R."/>
            <person name="Ravi A."/>
            <person name="Getino M."/>
            <person name="Pursley I."/>
            <person name="Horton D.L."/>
            <person name="Alikhan N.F."/>
            <person name="Baker D."/>
            <person name="Gharbi K."/>
            <person name="Hall N."/>
            <person name="Watson M."/>
            <person name="Adriaenssens E.M."/>
            <person name="Foster-Nyarko E."/>
            <person name="Jarju S."/>
            <person name="Secka A."/>
            <person name="Antonio M."/>
            <person name="Oren A."/>
            <person name="Chaudhuri R.R."/>
            <person name="La Ragione R."/>
            <person name="Hildebrand F."/>
            <person name="Pallen M.J."/>
        </authorList>
    </citation>
    <scope>NUCLEOTIDE SEQUENCE</scope>
    <source>
        <strain evidence="7">CHK33-7979</strain>
    </source>
</reference>
<evidence type="ECO:0000256" key="4">
    <source>
        <dbReference type="ARBA" id="ARBA00022989"/>
    </source>
</evidence>
<keyword evidence="3 6" id="KW-0812">Transmembrane</keyword>
<dbReference type="Pfam" id="PF01594">
    <property type="entry name" value="AI-2E_transport"/>
    <property type="match status" value="1"/>
</dbReference>
<keyword evidence="4 6" id="KW-1133">Transmembrane helix</keyword>
<dbReference type="NCBIfam" id="TIGR02872">
    <property type="entry name" value="spore_ytvI"/>
    <property type="match status" value="1"/>
</dbReference>
<evidence type="ECO:0000256" key="2">
    <source>
        <dbReference type="ARBA" id="ARBA00009773"/>
    </source>
</evidence>
<comment type="caution">
    <text evidence="7">The sequence shown here is derived from an EMBL/GenBank/DDBJ whole genome shotgun (WGS) entry which is preliminary data.</text>
</comment>
<dbReference type="EMBL" id="DXCX01000119">
    <property type="protein sequence ID" value="HIY74466.1"/>
    <property type="molecule type" value="Genomic_DNA"/>
</dbReference>
<reference evidence="7" key="2">
    <citation type="submission" date="2021-04" db="EMBL/GenBank/DDBJ databases">
        <authorList>
            <person name="Gilroy R."/>
        </authorList>
    </citation>
    <scope>NUCLEOTIDE SEQUENCE</scope>
    <source>
        <strain evidence="7">CHK33-7979</strain>
    </source>
</reference>
<dbReference type="InterPro" id="IPR014227">
    <property type="entry name" value="YtvI-like"/>
</dbReference>
<keyword evidence="5 6" id="KW-0472">Membrane</keyword>
<evidence type="ECO:0000256" key="6">
    <source>
        <dbReference type="SAM" id="Phobius"/>
    </source>
</evidence>
<comment type="similarity">
    <text evidence="2">Belongs to the autoinducer-2 exporter (AI-2E) (TC 2.A.86) family.</text>
</comment>
<dbReference type="InterPro" id="IPR002549">
    <property type="entry name" value="AI-2E-like"/>
</dbReference>
<name>A0A9D1Z9I9_9FIRM</name>
<comment type="subcellular location">
    <subcellularLocation>
        <location evidence="1">Membrane</location>
        <topology evidence="1">Multi-pass membrane protein</topology>
    </subcellularLocation>
</comment>
<feature type="transmembrane region" description="Helical" evidence="6">
    <location>
        <begin position="21"/>
        <end position="43"/>
    </location>
</feature>
<dbReference type="GO" id="GO:0016020">
    <property type="term" value="C:membrane"/>
    <property type="evidence" value="ECO:0007669"/>
    <property type="project" value="UniProtKB-SubCell"/>
</dbReference>
<proteinExistence type="inferred from homology"/>
<feature type="transmembrane region" description="Helical" evidence="6">
    <location>
        <begin position="305"/>
        <end position="325"/>
    </location>
</feature>
<protein>
    <submittedName>
        <fullName evidence="7">Sporulation integral membrane protein YtvI</fullName>
    </submittedName>
</protein>
<feature type="transmembrane region" description="Helical" evidence="6">
    <location>
        <begin position="268"/>
        <end position="293"/>
    </location>
</feature>
<accession>A0A9D1Z9I9</accession>
<feature type="transmembrane region" description="Helical" evidence="6">
    <location>
        <begin position="63"/>
        <end position="86"/>
    </location>
</feature>
<evidence type="ECO:0000256" key="5">
    <source>
        <dbReference type="ARBA" id="ARBA00023136"/>
    </source>
</evidence>
<evidence type="ECO:0000256" key="1">
    <source>
        <dbReference type="ARBA" id="ARBA00004141"/>
    </source>
</evidence>